<comment type="caution">
    <text evidence="2">The sequence shown here is derived from an EMBL/GenBank/DDBJ whole genome shotgun (WGS) entry which is preliminary data.</text>
</comment>
<feature type="compositionally biased region" description="Low complexity" evidence="1">
    <location>
        <begin position="47"/>
        <end position="58"/>
    </location>
</feature>
<feature type="region of interest" description="Disordered" evidence="1">
    <location>
        <begin position="35"/>
        <end position="58"/>
    </location>
</feature>
<dbReference type="Proteomes" id="UP000245207">
    <property type="component" value="Unassembled WGS sequence"/>
</dbReference>
<name>A0A2U1LK95_ARTAN</name>
<evidence type="ECO:0000256" key="1">
    <source>
        <dbReference type="SAM" id="MobiDB-lite"/>
    </source>
</evidence>
<evidence type="ECO:0000313" key="2">
    <source>
        <dbReference type="EMBL" id="PWA49419.1"/>
    </source>
</evidence>
<sequence length="117" mass="13431">MMLYAGIYKDTLAQVFGTYRHYFSTLELSPTAVVDEDEESVLETPPTSSSSLKRTSQSKCSKLAKELELSVQDDISELEKRDMLDMTEIYFAEKYRKKSTWAVICFQKSSVYCELTP</sequence>
<organism evidence="2 3">
    <name type="scientific">Artemisia annua</name>
    <name type="common">Sweet wormwood</name>
    <dbReference type="NCBI Taxonomy" id="35608"/>
    <lineage>
        <taxon>Eukaryota</taxon>
        <taxon>Viridiplantae</taxon>
        <taxon>Streptophyta</taxon>
        <taxon>Embryophyta</taxon>
        <taxon>Tracheophyta</taxon>
        <taxon>Spermatophyta</taxon>
        <taxon>Magnoliopsida</taxon>
        <taxon>eudicotyledons</taxon>
        <taxon>Gunneridae</taxon>
        <taxon>Pentapetalae</taxon>
        <taxon>asterids</taxon>
        <taxon>campanulids</taxon>
        <taxon>Asterales</taxon>
        <taxon>Asteraceae</taxon>
        <taxon>Asteroideae</taxon>
        <taxon>Anthemideae</taxon>
        <taxon>Artemisiinae</taxon>
        <taxon>Artemisia</taxon>
    </lineage>
</organism>
<dbReference type="AlphaFoldDB" id="A0A2U1LK95"/>
<evidence type="ECO:0000313" key="3">
    <source>
        <dbReference type="Proteomes" id="UP000245207"/>
    </source>
</evidence>
<gene>
    <name evidence="2" type="ORF">CTI12_AA481570</name>
</gene>
<keyword evidence="3" id="KW-1185">Reference proteome</keyword>
<proteinExistence type="predicted"/>
<accession>A0A2U1LK95</accession>
<protein>
    <submittedName>
        <fullName evidence="2">Uncharacterized protein</fullName>
    </submittedName>
</protein>
<dbReference type="EMBL" id="PKPP01008938">
    <property type="protein sequence ID" value="PWA49419.1"/>
    <property type="molecule type" value="Genomic_DNA"/>
</dbReference>
<reference evidence="2 3" key="1">
    <citation type="journal article" date="2018" name="Mol. Plant">
        <title>The genome of Artemisia annua provides insight into the evolution of Asteraceae family and artemisinin biosynthesis.</title>
        <authorList>
            <person name="Shen Q."/>
            <person name="Zhang L."/>
            <person name="Liao Z."/>
            <person name="Wang S."/>
            <person name="Yan T."/>
            <person name="Shi P."/>
            <person name="Liu M."/>
            <person name="Fu X."/>
            <person name="Pan Q."/>
            <person name="Wang Y."/>
            <person name="Lv Z."/>
            <person name="Lu X."/>
            <person name="Zhang F."/>
            <person name="Jiang W."/>
            <person name="Ma Y."/>
            <person name="Chen M."/>
            <person name="Hao X."/>
            <person name="Li L."/>
            <person name="Tang Y."/>
            <person name="Lv G."/>
            <person name="Zhou Y."/>
            <person name="Sun X."/>
            <person name="Brodelius P.E."/>
            <person name="Rose J.K.C."/>
            <person name="Tang K."/>
        </authorList>
    </citation>
    <scope>NUCLEOTIDE SEQUENCE [LARGE SCALE GENOMIC DNA]</scope>
    <source>
        <strain evidence="3">cv. Huhao1</strain>
        <tissue evidence="2">Leaf</tissue>
    </source>
</reference>